<dbReference type="InterPro" id="IPR006195">
    <property type="entry name" value="aa-tRNA-synth_II"/>
</dbReference>
<dbReference type="PRINTS" id="PR01042">
    <property type="entry name" value="TRNASYNTHASP"/>
</dbReference>
<dbReference type="GO" id="GO:0003723">
    <property type="term" value="F:RNA binding"/>
    <property type="evidence" value="ECO:0007669"/>
    <property type="project" value="TreeGrafter"/>
</dbReference>
<gene>
    <name evidence="10" type="primary">aspS</name>
    <name evidence="10" type="ORF">FJY86_03260</name>
</gene>
<evidence type="ECO:0000256" key="5">
    <source>
        <dbReference type="ARBA" id="ARBA00022741"/>
    </source>
</evidence>
<keyword evidence="3" id="KW-0963">Cytoplasm</keyword>
<dbReference type="InterPro" id="IPR002312">
    <property type="entry name" value="Asp/Asn-tRNA-synth_IIb"/>
</dbReference>
<feature type="non-terminal residue" evidence="10">
    <location>
        <position position="349"/>
    </location>
</feature>
<dbReference type="Pfam" id="PF00152">
    <property type="entry name" value="tRNA-synt_2"/>
    <property type="match status" value="1"/>
</dbReference>
<dbReference type="InterPro" id="IPR004364">
    <property type="entry name" value="Aa-tRNA-synt_II"/>
</dbReference>
<dbReference type="GO" id="GO:0004815">
    <property type="term" value="F:aspartate-tRNA ligase activity"/>
    <property type="evidence" value="ECO:0007669"/>
    <property type="project" value="InterPro"/>
</dbReference>
<dbReference type="GO" id="GO:0005524">
    <property type="term" value="F:ATP binding"/>
    <property type="evidence" value="ECO:0007669"/>
    <property type="project" value="UniProtKB-KW"/>
</dbReference>
<dbReference type="PROSITE" id="PS50862">
    <property type="entry name" value="AA_TRNA_LIGASE_II"/>
    <property type="match status" value="1"/>
</dbReference>
<dbReference type="EMBL" id="VGJJ01000024">
    <property type="protein sequence ID" value="MBM3282332.1"/>
    <property type="molecule type" value="Genomic_DNA"/>
</dbReference>
<protein>
    <submittedName>
        <fullName evidence="10">Aspartate--tRNA(Asn) ligase</fullName>
        <ecNumber evidence="10">6.1.1.23</ecNumber>
    </submittedName>
</protein>
<dbReference type="AlphaFoldDB" id="A0A8T4C6X7"/>
<evidence type="ECO:0000256" key="7">
    <source>
        <dbReference type="ARBA" id="ARBA00022917"/>
    </source>
</evidence>
<keyword evidence="4 10" id="KW-0436">Ligase</keyword>
<keyword evidence="6" id="KW-0067">ATP-binding</keyword>
<dbReference type="PANTHER" id="PTHR43450:SF1">
    <property type="entry name" value="ASPARTATE--TRNA LIGASE, CYTOPLASMIC"/>
    <property type="match status" value="1"/>
</dbReference>
<evidence type="ECO:0000256" key="8">
    <source>
        <dbReference type="ARBA" id="ARBA00023146"/>
    </source>
</evidence>
<dbReference type="Proteomes" id="UP000774699">
    <property type="component" value="Unassembled WGS sequence"/>
</dbReference>
<feature type="domain" description="Aminoacyl-transfer RNA synthetases class-II family profile" evidence="9">
    <location>
        <begin position="140"/>
        <end position="349"/>
    </location>
</feature>
<dbReference type="InterPro" id="IPR045864">
    <property type="entry name" value="aa-tRNA-synth_II/BPL/LPL"/>
</dbReference>
<reference evidence="10" key="1">
    <citation type="submission" date="2019-03" db="EMBL/GenBank/DDBJ databases">
        <title>Lake Tanganyika Metagenome-Assembled Genomes (MAGs).</title>
        <authorList>
            <person name="Tran P."/>
        </authorList>
    </citation>
    <scope>NUCLEOTIDE SEQUENCE</scope>
    <source>
        <strain evidence="10">M_DeepCast_50m_m2_156</strain>
    </source>
</reference>
<dbReference type="InterPro" id="IPR012340">
    <property type="entry name" value="NA-bd_OB-fold"/>
</dbReference>
<sequence length="349" mass="39959">MIRTHTCGELRKNHSGEVVTLEGWVDTYRETGKISFILIRDRTGITQVFVNKDLTAANKSALKPETVVRIQGKVNTRPANQVRAEMPTGEIELEAQAITVLNEAEQPLPIDLLPETTTGLDKRIDYRFLDVRREKVRSIFTIRSKAFAKTVEFFEKEGFVNIQTPKLTAAGVESGAEEFKLPYFGKTASLAQSPQIYKQMFVVSGLEKVYSIEPIFRAEKSHTTRHLTEFTGIDIEMGFIESEHDVMKVLEKYFHFLLSAIKTECAPELEKLGADILVPHEIPKLSLYEARKILAKKGKIIPEDDDLDAEGEKMIGEHIRTTYNTDFVFMLDYPWKKRPFYHMRPEDKK</sequence>
<dbReference type="SUPFAM" id="SSF55681">
    <property type="entry name" value="Class II aaRS and biotin synthetases"/>
    <property type="match status" value="1"/>
</dbReference>
<evidence type="ECO:0000256" key="4">
    <source>
        <dbReference type="ARBA" id="ARBA00022598"/>
    </source>
</evidence>
<dbReference type="NCBIfam" id="NF003483">
    <property type="entry name" value="PRK05159.1"/>
    <property type="match status" value="1"/>
</dbReference>
<dbReference type="GO" id="GO:0006422">
    <property type="term" value="P:aspartyl-tRNA aminoacylation"/>
    <property type="evidence" value="ECO:0007669"/>
    <property type="project" value="InterPro"/>
</dbReference>
<evidence type="ECO:0000313" key="10">
    <source>
        <dbReference type="EMBL" id="MBM3282332.1"/>
    </source>
</evidence>
<evidence type="ECO:0000259" key="9">
    <source>
        <dbReference type="PROSITE" id="PS50862"/>
    </source>
</evidence>
<dbReference type="GO" id="GO:0005829">
    <property type="term" value="C:cytosol"/>
    <property type="evidence" value="ECO:0007669"/>
    <property type="project" value="TreeGrafter"/>
</dbReference>
<dbReference type="InterPro" id="IPR004523">
    <property type="entry name" value="Asp-tRNA_synthase_2"/>
</dbReference>
<accession>A0A8T4C6X7</accession>
<dbReference type="SUPFAM" id="SSF50249">
    <property type="entry name" value="Nucleic acid-binding proteins"/>
    <property type="match status" value="1"/>
</dbReference>
<comment type="similarity">
    <text evidence="2">Belongs to the class-II aminoacyl-tRNA synthetase family. Type 2 subfamily.</text>
</comment>
<dbReference type="Gene3D" id="2.40.50.140">
    <property type="entry name" value="Nucleic acid-binding proteins"/>
    <property type="match status" value="1"/>
</dbReference>
<keyword evidence="7" id="KW-0648">Protein biosynthesis</keyword>
<dbReference type="CDD" id="cd04317">
    <property type="entry name" value="EcAspRS_like_N"/>
    <property type="match status" value="1"/>
</dbReference>
<comment type="subcellular location">
    <subcellularLocation>
        <location evidence="1">Cytoplasm</location>
    </subcellularLocation>
</comment>
<evidence type="ECO:0000256" key="2">
    <source>
        <dbReference type="ARBA" id="ARBA00005312"/>
    </source>
</evidence>
<dbReference type="InterPro" id="IPR004365">
    <property type="entry name" value="NA-bd_OB_tRNA"/>
</dbReference>
<keyword evidence="8" id="KW-0030">Aminoacyl-tRNA synthetase</keyword>
<dbReference type="Pfam" id="PF01336">
    <property type="entry name" value="tRNA_anti-codon"/>
    <property type="match status" value="1"/>
</dbReference>
<name>A0A8T4C6X7_9ARCH</name>
<keyword evidence="5" id="KW-0547">Nucleotide-binding</keyword>
<evidence type="ECO:0000256" key="3">
    <source>
        <dbReference type="ARBA" id="ARBA00022490"/>
    </source>
</evidence>
<dbReference type="GO" id="GO:0017101">
    <property type="term" value="C:aminoacyl-tRNA synthetase multienzyme complex"/>
    <property type="evidence" value="ECO:0007669"/>
    <property type="project" value="TreeGrafter"/>
</dbReference>
<dbReference type="InterPro" id="IPR047089">
    <property type="entry name" value="Asp-tRNA-ligase_1_N"/>
</dbReference>
<dbReference type="PANTHER" id="PTHR43450">
    <property type="entry name" value="ASPARTYL-TRNA SYNTHETASE"/>
    <property type="match status" value="1"/>
</dbReference>
<dbReference type="GO" id="GO:0050560">
    <property type="term" value="F:aspartate-tRNA(Asn) ligase activity"/>
    <property type="evidence" value="ECO:0007669"/>
    <property type="project" value="UniProtKB-EC"/>
</dbReference>
<organism evidence="10 11">
    <name type="scientific">Candidatus Iainarchaeum sp</name>
    <dbReference type="NCBI Taxonomy" id="3101447"/>
    <lineage>
        <taxon>Archaea</taxon>
        <taxon>Candidatus Iainarchaeota</taxon>
        <taxon>Candidatus Iainarchaeia</taxon>
        <taxon>Candidatus Iainarchaeales</taxon>
        <taxon>Candidatus Iainarchaeaceae</taxon>
        <taxon>Candidatus Iainarchaeum</taxon>
    </lineage>
</organism>
<dbReference type="EC" id="6.1.1.23" evidence="10"/>
<proteinExistence type="inferred from homology"/>
<evidence type="ECO:0000256" key="1">
    <source>
        <dbReference type="ARBA" id="ARBA00004496"/>
    </source>
</evidence>
<dbReference type="Gene3D" id="3.30.930.10">
    <property type="entry name" value="Bira Bifunctional Protein, Domain 2"/>
    <property type="match status" value="1"/>
</dbReference>
<comment type="caution">
    <text evidence="10">The sequence shown here is derived from an EMBL/GenBank/DDBJ whole genome shotgun (WGS) entry which is preliminary data.</text>
</comment>
<evidence type="ECO:0000256" key="6">
    <source>
        <dbReference type="ARBA" id="ARBA00022840"/>
    </source>
</evidence>
<evidence type="ECO:0000313" key="11">
    <source>
        <dbReference type="Proteomes" id="UP000774699"/>
    </source>
</evidence>